<evidence type="ECO:0000313" key="7">
    <source>
        <dbReference type="Proteomes" id="UP000308632"/>
    </source>
</evidence>
<dbReference type="Gene3D" id="1.10.10.10">
    <property type="entry name" value="Winged helix-like DNA-binding domain superfamily/Winged helix DNA-binding domain"/>
    <property type="match status" value="1"/>
</dbReference>
<feature type="domain" description="RNA polymerase sigma factor 70 region 4 type 2" evidence="5">
    <location>
        <begin position="194"/>
        <end position="244"/>
    </location>
</feature>
<dbReference type="EMBL" id="SZPR01000044">
    <property type="protein sequence ID" value="TKS95818.1"/>
    <property type="molecule type" value="Genomic_DNA"/>
</dbReference>
<evidence type="ECO:0000259" key="5">
    <source>
        <dbReference type="Pfam" id="PF08281"/>
    </source>
</evidence>
<sequence length="258" mass="28698">MAGGTSAGGGRTTRSVNYDVGSSALARGAMARSAVPDSHLDTLVRPHPPFTAPEARRGGLDDAEQAVAELIDSMPQQFWDFHERYVRAYYEYAMIHLGSDDVSRYLVDMTFVYLAMDWRQMAPNPGRYAWLLLKDRVAAELAERGRTPAAREPLAYARAIRAVTAPFMDSFRNSFRAAHARPAAGHEDDEELDLWEHMARLSERHFDVLVLHAVLGFDTRDTALIMGVSPATVRSTRRTAKERLAAGMGCRLDIDSDD</sequence>
<evidence type="ECO:0000256" key="3">
    <source>
        <dbReference type="ARBA" id="ARBA00023082"/>
    </source>
</evidence>
<dbReference type="SUPFAM" id="SSF88659">
    <property type="entry name" value="Sigma3 and sigma4 domains of RNA polymerase sigma factors"/>
    <property type="match status" value="1"/>
</dbReference>
<evidence type="ECO:0000256" key="1">
    <source>
        <dbReference type="ARBA" id="ARBA00010641"/>
    </source>
</evidence>
<dbReference type="InterPro" id="IPR013324">
    <property type="entry name" value="RNA_pol_sigma_r3/r4-like"/>
</dbReference>
<comment type="similarity">
    <text evidence="1">Belongs to the sigma-70 factor family. ECF subfamily.</text>
</comment>
<dbReference type="GO" id="GO:0003677">
    <property type="term" value="F:DNA binding"/>
    <property type="evidence" value="ECO:0007669"/>
    <property type="project" value="InterPro"/>
</dbReference>
<accession>A0A4U5W3G2</accession>
<dbReference type="AlphaFoldDB" id="A0A4U5W3G2"/>
<keyword evidence="3" id="KW-0731">Sigma factor</keyword>
<dbReference type="PANTHER" id="PTHR43133">
    <property type="entry name" value="RNA POLYMERASE ECF-TYPE SIGMA FACTO"/>
    <property type="match status" value="1"/>
</dbReference>
<dbReference type="Pfam" id="PF08281">
    <property type="entry name" value="Sigma70_r4_2"/>
    <property type="match status" value="1"/>
</dbReference>
<evidence type="ECO:0000256" key="4">
    <source>
        <dbReference type="ARBA" id="ARBA00023163"/>
    </source>
</evidence>
<gene>
    <name evidence="6" type="ORF">E4U92_35085</name>
</gene>
<dbReference type="Proteomes" id="UP000308632">
    <property type="component" value="Unassembled WGS sequence"/>
</dbReference>
<dbReference type="InterPro" id="IPR013249">
    <property type="entry name" value="RNA_pol_sigma70_r4_t2"/>
</dbReference>
<dbReference type="GO" id="GO:0016987">
    <property type="term" value="F:sigma factor activity"/>
    <property type="evidence" value="ECO:0007669"/>
    <property type="project" value="UniProtKB-KW"/>
</dbReference>
<comment type="caution">
    <text evidence="6">The sequence shown here is derived from an EMBL/GenBank/DDBJ whole genome shotgun (WGS) entry which is preliminary data.</text>
</comment>
<protein>
    <recommendedName>
        <fullName evidence="5">RNA polymerase sigma factor 70 region 4 type 2 domain-containing protein</fullName>
    </recommendedName>
</protein>
<name>A0A4U5W3G2_STRGB</name>
<organism evidence="6 7">
    <name type="scientific">Streptomyces galbus</name>
    <dbReference type="NCBI Taxonomy" id="33898"/>
    <lineage>
        <taxon>Bacteria</taxon>
        <taxon>Bacillati</taxon>
        <taxon>Actinomycetota</taxon>
        <taxon>Actinomycetes</taxon>
        <taxon>Kitasatosporales</taxon>
        <taxon>Streptomycetaceae</taxon>
        <taxon>Streptomyces</taxon>
    </lineage>
</organism>
<reference evidence="6 7" key="1">
    <citation type="submission" date="2019-04" db="EMBL/GenBank/DDBJ databases">
        <title>Streptomyces lasaliensis sp.nov., an Actinomycete isolated from soil which produces the polyether antibiotic lasalocid.</title>
        <authorList>
            <person name="Erwin G."/>
            <person name="Haber C."/>
        </authorList>
    </citation>
    <scope>NUCLEOTIDE SEQUENCE [LARGE SCALE GENOMIC DNA]</scope>
    <source>
        <strain evidence="6 7">DSM 40089</strain>
    </source>
</reference>
<keyword evidence="4" id="KW-0804">Transcription</keyword>
<keyword evidence="2" id="KW-0805">Transcription regulation</keyword>
<proteinExistence type="inferred from homology"/>
<evidence type="ECO:0000313" key="6">
    <source>
        <dbReference type="EMBL" id="TKS95818.1"/>
    </source>
</evidence>
<dbReference type="GO" id="GO:0006352">
    <property type="term" value="P:DNA-templated transcription initiation"/>
    <property type="evidence" value="ECO:0007669"/>
    <property type="project" value="InterPro"/>
</dbReference>
<dbReference type="InterPro" id="IPR036388">
    <property type="entry name" value="WH-like_DNA-bd_sf"/>
</dbReference>
<dbReference type="PANTHER" id="PTHR43133:SF46">
    <property type="entry name" value="RNA POLYMERASE SIGMA-70 FACTOR ECF SUBFAMILY"/>
    <property type="match status" value="1"/>
</dbReference>
<dbReference type="InterPro" id="IPR039425">
    <property type="entry name" value="RNA_pol_sigma-70-like"/>
</dbReference>
<evidence type="ECO:0000256" key="2">
    <source>
        <dbReference type="ARBA" id="ARBA00023015"/>
    </source>
</evidence>